<dbReference type="EMBL" id="FMZE01000015">
    <property type="protein sequence ID" value="SDD97479.1"/>
    <property type="molecule type" value="Genomic_DNA"/>
</dbReference>
<name>A0A222W1W9_9PSEU</name>
<dbReference type="RefSeq" id="WP_091810688.1">
    <property type="nucleotide sequence ID" value="NZ_CP016354.1"/>
</dbReference>
<protein>
    <submittedName>
        <fullName evidence="1">Uncharacterized protein</fullName>
    </submittedName>
</protein>
<dbReference type="STRING" id="530584.SAMN05421630_115117"/>
<dbReference type="KEGG" id="pmad:BAY61_32185"/>
<evidence type="ECO:0000313" key="1">
    <source>
        <dbReference type="EMBL" id="SDD97479.1"/>
    </source>
</evidence>
<accession>A0A222W1W9</accession>
<reference evidence="1 2" key="1">
    <citation type="submission" date="2016-10" db="EMBL/GenBank/DDBJ databases">
        <authorList>
            <person name="de Groot N.N."/>
        </authorList>
    </citation>
    <scope>NUCLEOTIDE SEQUENCE [LARGE SCALE GENOMIC DNA]</scope>
    <source>
        <strain evidence="1 2">CGMCC 4.5506</strain>
    </source>
</reference>
<dbReference type="OrthoDB" id="3574603at2"/>
<keyword evidence="2" id="KW-1185">Reference proteome</keyword>
<dbReference type="Proteomes" id="UP000199494">
    <property type="component" value="Unassembled WGS sequence"/>
</dbReference>
<sequence length="187" mass="20016">MSVRQPVVAGVDGGVGARTLALALGVTAPPAERYTPCDVLVCRGTVHSLALAEWHVDAVTRSGNHQPVILAVQTDAEGIPRNARAKLTMLEPHLHGIVRMPWVSRWREVADPYTEAGQLLRRDPAAVPKHLIKYHAAVVDVAERLMRLVTNTTPNMALYTPGSWAPQPSPAAPGSATPFAFHPAGGH</sequence>
<proteinExistence type="predicted"/>
<dbReference type="AlphaFoldDB" id="A0A222W1W9"/>
<gene>
    <name evidence="1" type="ORF">SAMN05421630_115117</name>
</gene>
<organism evidence="1 2">
    <name type="scientific">Prauserella marina</name>
    <dbReference type="NCBI Taxonomy" id="530584"/>
    <lineage>
        <taxon>Bacteria</taxon>
        <taxon>Bacillati</taxon>
        <taxon>Actinomycetota</taxon>
        <taxon>Actinomycetes</taxon>
        <taxon>Pseudonocardiales</taxon>
        <taxon>Pseudonocardiaceae</taxon>
        <taxon>Prauserella</taxon>
    </lineage>
</organism>
<evidence type="ECO:0000313" key="2">
    <source>
        <dbReference type="Proteomes" id="UP000199494"/>
    </source>
</evidence>